<dbReference type="OrthoDB" id="3389160at2"/>
<protein>
    <submittedName>
        <fullName evidence="4">Acetyltransferase</fullName>
    </submittedName>
</protein>
<proteinExistence type="predicted"/>
<dbReference type="EMBL" id="JFHN01000025">
    <property type="protein sequence ID" value="EXU76599.1"/>
    <property type="molecule type" value="Genomic_DNA"/>
</dbReference>
<dbReference type="Pfam" id="PF00583">
    <property type="entry name" value="Acetyltransf_1"/>
    <property type="match status" value="1"/>
</dbReference>
<dbReference type="PROSITE" id="PS51186">
    <property type="entry name" value="GNAT"/>
    <property type="match status" value="1"/>
</dbReference>
<name>A0A014MEV3_9GAMM</name>
<reference evidence="4 5" key="1">
    <citation type="submission" date="2014-02" db="EMBL/GenBank/DDBJ databases">
        <title>Draft genome of Erwinia mallotivora strain BT-MARDI, a papaya dieback pathogen.</title>
        <authorList>
            <person name="Redzuan R."/>
            <person name="Abu Bakar N."/>
            <person name="Badrun R."/>
            <person name="Mohd Raih M.F."/>
            <person name="Rozano L."/>
            <person name="Mat Amin N."/>
        </authorList>
    </citation>
    <scope>NUCLEOTIDE SEQUENCE [LARGE SCALE GENOMIC DNA]</scope>
    <source>
        <strain evidence="4 5">BT-MARDI</strain>
    </source>
</reference>
<gene>
    <name evidence="4" type="ORF">BG55_04040</name>
</gene>
<organism evidence="4 5">
    <name type="scientific">Erwinia mallotivora</name>
    <dbReference type="NCBI Taxonomy" id="69222"/>
    <lineage>
        <taxon>Bacteria</taxon>
        <taxon>Pseudomonadati</taxon>
        <taxon>Pseudomonadota</taxon>
        <taxon>Gammaproteobacteria</taxon>
        <taxon>Enterobacterales</taxon>
        <taxon>Erwiniaceae</taxon>
        <taxon>Erwinia</taxon>
    </lineage>
</organism>
<dbReference type="CDD" id="cd04301">
    <property type="entry name" value="NAT_SF"/>
    <property type="match status" value="1"/>
</dbReference>
<dbReference type="Proteomes" id="UP000019918">
    <property type="component" value="Unassembled WGS sequence"/>
</dbReference>
<keyword evidence="1 4" id="KW-0808">Transferase</keyword>
<evidence type="ECO:0000313" key="5">
    <source>
        <dbReference type="Proteomes" id="UP000019918"/>
    </source>
</evidence>
<dbReference type="STRING" id="69222.BG55_04040"/>
<dbReference type="AlphaFoldDB" id="A0A014MEV3"/>
<dbReference type="PANTHER" id="PTHR43877">
    <property type="entry name" value="AMINOALKYLPHOSPHONATE N-ACETYLTRANSFERASE-RELATED-RELATED"/>
    <property type="match status" value="1"/>
</dbReference>
<feature type="domain" description="N-acetyltransferase" evidence="3">
    <location>
        <begin position="21"/>
        <end position="171"/>
    </location>
</feature>
<keyword evidence="5" id="KW-1185">Reference proteome</keyword>
<sequence>MKIVMINAATLPVYRSELANLLLNTATRDAPDGEQQRLSRQQAESYFHSLRAALSRGERKLWIARDEQGISGSVQLEICQKPEGRNRAEIQQLLVHDRARRLGTGRKLMAALEQEAVNLQRGLLYLDTPAGGAAEAFYRAQGYRCLGELPDFSCSPEGYSHAAVIYYKRLMAANQVIRMIAS</sequence>
<dbReference type="InterPro" id="IPR050832">
    <property type="entry name" value="Bact_Acetyltransf"/>
</dbReference>
<dbReference type="Gene3D" id="3.40.630.30">
    <property type="match status" value="1"/>
</dbReference>
<dbReference type="GO" id="GO:0016747">
    <property type="term" value="F:acyltransferase activity, transferring groups other than amino-acyl groups"/>
    <property type="evidence" value="ECO:0007669"/>
    <property type="project" value="InterPro"/>
</dbReference>
<dbReference type="InterPro" id="IPR000182">
    <property type="entry name" value="GNAT_dom"/>
</dbReference>
<dbReference type="RefSeq" id="WP_034934496.1">
    <property type="nucleotide sequence ID" value="NZ_JFHN01000025.1"/>
</dbReference>
<evidence type="ECO:0000256" key="2">
    <source>
        <dbReference type="ARBA" id="ARBA00023315"/>
    </source>
</evidence>
<comment type="caution">
    <text evidence="4">The sequence shown here is derived from an EMBL/GenBank/DDBJ whole genome shotgun (WGS) entry which is preliminary data.</text>
</comment>
<dbReference type="InterPro" id="IPR016181">
    <property type="entry name" value="Acyl_CoA_acyltransferase"/>
</dbReference>
<accession>A0A014MEV3</accession>
<dbReference type="PATRIC" id="fig|69222.5.peg.839"/>
<dbReference type="SUPFAM" id="SSF55729">
    <property type="entry name" value="Acyl-CoA N-acyltransferases (Nat)"/>
    <property type="match status" value="1"/>
</dbReference>
<evidence type="ECO:0000259" key="3">
    <source>
        <dbReference type="PROSITE" id="PS51186"/>
    </source>
</evidence>
<evidence type="ECO:0000256" key="1">
    <source>
        <dbReference type="ARBA" id="ARBA00022679"/>
    </source>
</evidence>
<evidence type="ECO:0000313" key="4">
    <source>
        <dbReference type="EMBL" id="EXU76599.1"/>
    </source>
</evidence>
<keyword evidence="2" id="KW-0012">Acyltransferase</keyword>